<evidence type="ECO:0000256" key="1">
    <source>
        <dbReference type="SAM" id="SignalP"/>
    </source>
</evidence>
<sequence>MPLGACLCLWPPFLPLLCFIFNRSPLGARDAEGTPQRASLNRKKAVVVGSDEVGAVGFPRFTIAMIYLYEVY</sequence>
<dbReference type="AlphaFoldDB" id="A0A5B7JLJ4"/>
<dbReference type="EMBL" id="VSRR010103069">
    <property type="protein sequence ID" value="MPC95669.1"/>
    <property type="molecule type" value="Genomic_DNA"/>
</dbReference>
<gene>
    <name evidence="2" type="ORF">E2C01_090889</name>
</gene>
<reference evidence="2 3" key="1">
    <citation type="submission" date="2019-05" db="EMBL/GenBank/DDBJ databases">
        <title>Another draft genome of Portunus trituberculatus and its Hox gene families provides insights of decapod evolution.</title>
        <authorList>
            <person name="Jeong J.-H."/>
            <person name="Song I."/>
            <person name="Kim S."/>
            <person name="Choi T."/>
            <person name="Kim D."/>
            <person name="Ryu S."/>
            <person name="Kim W."/>
        </authorList>
    </citation>
    <scope>NUCLEOTIDE SEQUENCE [LARGE SCALE GENOMIC DNA]</scope>
    <source>
        <tissue evidence="2">Muscle</tissue>
    </source>
</reference>
<proteinExistence type="predicted"/>
<feature type="signal peptide" evidence="1">
    <location>
        <begin position="1"/>
        <end position="28"/>
    </location>
</feature>
<comment type="caution">
    <text evidence="2">The sequence shown here is derived from an EMBL/GenBank/DDBJ whole genome shotgun (WGS) entry which is preliminary data.</text>
</comment>
<evidence type="ECO:0000313" key="3">
    <source>
        <dbReference type="Proteomes" id="UP000324222"/>
    </source>
</evidence>
<protein>
    <submittedName>
        <fullName evidence="2">Uncharacterized protein</fullName>
    </submittedName>
</protein>
<keyword evidence="3" id="KW-1185">Reference proteome</keyword>
<dbReference type="Proteomes" id="UP000324222">
    <property type="component" value="Unassembled WGS sequence"/>
</dbReference>
<name>A0A5B7JLJ4_PORTR</name>
<keyword evidence="1" id="KW-0732">Signal</keyword>
<accession>A0A5B7JLJ4</accession>
<evidence type="ECO:0000313" key="2">
    <source>
        <dbReference type="EMBL" id="MPC95669.1"/>
    </source>
</evidence>
<feature type="chain" id="PRO_5022777328" evidence="1">
    <location>
        <begin position="29"/>
        <end position="72"/>
    </location>
</feature>
<organism evidence="2 3">
    <name type="scientific">Portunus trituberculatus</name>
    <name type="common">Swimming crab</name>
    <name type="synonym">Neptunus trituberculatus</name>
    <dbReference type="NCBI Taxonomy" id="210409"/>
    <lineage>
        <taxon>Eukaryota</taxon>
        <taxon>Metazoa</taxon>
        <taxon>Ecdysozoa</taxon>
        <taxon>Arthropoda</taxon>
        <taxon>Crustacea</taxon>
        <taxon>Multicrustacea</taxon>
        <taxon>Malacostraca</taxon>
        <taxon>Eumalacostraca</taxon>
        <taxon>Eucarida</taxon>
        <taxon>Decapoda</taxon>
        <taxon>Pleocyemata</taxon>
        <taxon>Brachyura</taxon>
        <taxon>Eubrachyura</taxon>
        <taxon>Portunoidea</taxon>
        <taxon>Portunidae</taxon>
        <taxon>Portuninae</taxon>
        <taxon>Portunus</taxon>
    </lineage>
</organism>